<evidence type="ECO:0000256" key="6">
    <source>
        <dbReference type="ARBA" id="ARBA00023277"/>
    </source>
</evidence>
<dbReference type="PROSITE" id="PS00653">
    <property type="entry name" value="GLYCOSYL_HYDROL_F1_2"/>
    <property type="match status" value="1"/>
</dbReference>
<dbReference type="RefSeq" id="WP_168035761.1">
    <property type="nucleotide sequence ID" value="NZ_JAATJH010000001.1"/>
</dbReference>
<protein>
    <recommendedName>
        <fullName evidence="3 9">Beta-glucosidase</fullName>
        <ecNumber evidence="3 9">3.2.1.21</ecNumber>
    </recommendedName>
</protein>
<dbReference type="PANTHER" id="PTHR10353">
    <property type="entry name" value="GLYCOSYL HYDROLASE"/>
    <property type="match status" value="1"/>
</dbReference>
<accession>A0ABX0X7L5</accession>
<keyword evidence="6" id="KW-0119">Carbohydrate metabolism</keyword>
<dbReference type="PRINTS" id="PR00131">
    <property type="entry name" value="GLHYDRLASE1"/>
</dbReference>
<dbReference type="EMBL" id="JAATJH010000001">
    <property type="protein sequence ID" value="NJC24979.1"/>
    <property type="molecule type" value="Genomic_DNA"/>
</dbReference>
<evidence type="ECO:0000256" key="4">
    <source>
        <dbReference type="ARBA" id="ARBA00022801"/>
    </source>
</evidence>
<dbReference type="NCBIfam" id="TIGR03356">
    <property type="entry name" value="BGL"/>
    <property type="match status" value="1"/>
</dbReference>
<evidence type="ECO:0000313" key="11">
    <source>
        <dbReference type="Proteomes" id="UP000770785"/>
    </source>
</evidence>
<comment type="caution">
    <text evidence="10">The sequence shown here is derived from an EMBL/GenBank/DDBJ whole genome shotgun (WGS) entry which is preliminary data.</text>
</comment>
<keyword evidence="4 9" id="KW-0378">Hydrolase</keyword>
<dbReference type="EC" id="3.2.1.21" evidence="3 9"/>
<evidence type="ECO:0000313" key="10">
    <source>
        <dbReference type="EMBL" id="NJC24979.1"/>
    </source>
</evidence>
<dbReference type="GO" id="GO:0008422">
    <property type="term" value="F:beta-glucosidase activity"/>
    <property type="evidence" value="ECO:0007669"/>
    <property type="project" value="UniProtKB-EC"/>
</dbReference>
<evidence type="ECO:0000256" key="8">
    <source>
        <dbReference type="ARBA" id="ARBA00023326"/>
    </source>
</evidence>
<dbReference type="SUPFAM" id="SSF51445">
    <property type="entry name" value="(Trans)glycosidases"/>
    <property type="match status" value="1"/>
</dbReference>
<keyword evidence="11" id="KW-1185">Reference proteome</keyword>
<evidence type="ECO:0000256" key="3">
    <source>
        <dbReference type="ARBA" id="ARBA00012744"/>
    </source>
</evidence>
<reference evidence="10 11" key="1">
    <citation type="submission" date="2020-03" db="EMBL/GenBank/DDBJ databases">
        <title>Genomic Encyclopedia of Type Strains, Phase IV (KMG-IV): sequencing the most valuable type-strain genomes for metagenomic binning, comparative biology and taxonomic classification.</title>
        <authorList>
            <person name="Goeker M."/>
        </authorList>
    </citation>
    <scope>NUCLEOTIDE SEQUENCE [LARGE SCALE GENOMIC DNA]</scope>
    <source>
        <strain evidence="10 11">DSM 105096</strain>
    </source>
</reference>
<dbReference type="InterPro" id="IPR017736">
    <property type="entry name" value="Glyco_hydro_1_beta-glucosidase"/>
</dbReference>
<evidence type="ECO:0000256" key="9">
    <source>
        <dbReference type="RuleBase" id="RU361175"/>
    </source>
</evidence>
<dbReference type="Gene3D" id="3.20.20.80">
    <property type="entry name" value="Glycosidases"/>
    <property type="match status" value="1"/>
</dbReference>
<sequence>MKQFPTNFLWGSATSAYQIEGAHDADRKGPHIWDVFAHTPGKVHRQENGDVACDHYNRYPADIKLMSEVGLKSYRFSISWARIQPDGKGDPNPAGIAFYGKLIDNLLANDIEPWVTLHHWDLPAALQMEDDGWLGETTSDHFAQYASICFEHFGDRVKNWITMNESWVMSILGFHSGLFAPGRKSADEPYRAAHNLLLAHGKAVRVYREQFKSQGGQIGMTNNCDWRHPLTDSEADRAAAQRSLEFMLAWFADPIYFGDYPAVMREHLGDRLPKFTDEEKEMLKGSSDFFGLNHYTTMYAGDVPAGQSVENGEYANGGVFSDQHVALTTDPAWETTDMDWPIVPWGFRELLLWISARYQRPPIYITENGCATPDTLLAGEVDDPQRIAYLNGYVGAVHEAIEKGADVRGYFVWSLLDNFEWASGYDKRFGIIHVDFKTQQRKLKSSAHWFRKVIERNGLA</sequence>
<comment type="catalytic activity">
    <reaction evidence="1 9">
        <text>Hydrolysis of terminal, non-reducing beta-D-glucosyl residues with release of beta-D-glucose.</text>
        <dbReference type="EC" id="3.2.1.21"/>
    </reaction>
</comment>
<comment type="similarity">
    <text evidence="2 9">Belongs to the glycosyl hydrolase 1 family.</text>
</comment>
<dbReference type="Pfam" id="PF00232">
    <property type="entry name" value="Glyco_hydro_1"/>
    <property type="match status" value="1"/>
</dbReference>
<dbReference type="InterPro" id="IPR017853">
    <property type="entry name" value="GH"/>
</dbReference>
<dbReference type="Proteomes" id="UP000770785">
    <property type="component" value="Unassembled WGS sequence"/>
</dbReference>
<evidence type="ECO:0000256" key="2">
    <source>
        <dbReference type="ARBA" id="ARBA00010838"/>
    </source>
</evidence>
<organism evidence="10 11">
    <name type="scientific">Neolewinella antarctica</name>
    <dbReference type="NCBI Taxonomy" id="442734"/>
    <lineage>
        <taxon>Bacteria</taxon>
        <taxon>Pseudomonadati</taxon>
        <taxon>Bacteroidota</taxon>
        <taxon>Saprospiria</taxon>
        <taxon>Saprospirales</taxon>
        <taxon>Lewinellaceae</taxon>
        <taxon>Neolewinella</taxon>
    </lineage>
</organism>
<dbReference type="InterPro" id="IPR033132">
    <property type="entry name" value="GH_1_N_CS"/>
</dbReference>
<name>A0ABX0X7L5_9BACT</name>
<evidence type="ECO:0000256" key="5">
    <source>
        <dbReference type="ARBA" id="ARBA00023001"/>
    </source>
</evidence>
<dbReference type="PANTHER" id="PTHR10353:SF36">
    <property type="entry name" value="LP05116P"/>
    <property type="match status" value="1"/>
</dbReference>
<gene>
    <name evidence="10" type="ORF">GGR27_000460</name>
</gene>
<dbReference type="InterPro" id="IPR001360">
    <property type="entry name" value="Glyco_hydro_1"/>
</dbReference>
<evidence type="ECO:0000256" key="7">
    <source>
        <dbReference type="ARBA" id="ARBA00023295"/>
    </source>
</evidence>
<evidence type="ECO:0000256" key="1">
    <source>
        <dbReference type="ARBA" id="ARBA00000448"/>
    </source>
</evidence>
<proteinExistence type="inferred from homology"/>
<keyword evidence="5" id="KW-0136">Cellulose degradation</keyword>
<keyword evidence="8" id="KW-0624">Polysaccharide degradation</keyword>
<keyword evidence="7 9" id="KW-0326">Glycosidase</keyword>